<evidence type="ECO:0000256" key="4">
    <source>
        <dbReference type="ARBA" id="ARBA00023136"/>
    </source>
</evidence>
<dbReference type="Pfam" id="PF07291">
    <property type="entry name" value="MauE"/>
    <property type="match status" value="1"/>
</dbReference>
<evidence type="ECO:0000256" key="2">
    <source>
        <dbReference type="ARBA" id="ARBA00022692"/>
    </source>
</evidence>
<keyword evidence="3 5" id="KW-1133">Transmembrane helix</keyword>
<feature type="transmembrane region" description="Helical" evidence="5">
    <location>
        <begin position="37"/>
        <end position="62"/>
    </location>
</feature>
<name>A0A381RXT9_9ZZZZ</name>
<dbReference type="GO" id="GO:0030416">
    <property type="term" value="P:methylamine metabolic process"/>
    <property type="evidence" value="ECO:0007669"/>
    <property type="project" value="InterPro"/>
</dbReference>
<evidence type="ECO:0000256" key="3">
    <source>
        <dbReference type="ARBA" id="ARBA00022989"/>
    </source>
</evidence>
<feature type="transmembrane region" description="Helical" evidence="5">
    <location>
        <begin position="110"/>
        <end position="130"/>
    </location>
</feature>
<keyword evidence="4 5" id="KW-0472">Membrane</keyword>
<dbReference type="InterPro" id="IPR009908">
    <property type="entry name" value="Methylamine_util_MauE"/>
</dbReference>
<keyword evidence="2 5" id="KW-0812">Transmembrane</keyword>
<reference evidence="7" key="1">
    <citation type="submission" date="2018-05" db="EMBL/GenBank/DDBJ databases">
        <authorList>
            <person name="Lanie J.A."/>
            <person name="Ng W.-L."/>
            <person name="Kazmierczak K.M."/>
            <person name="Andrzejewski T.M."/>
            <person name="Davidsen T.M."/>
            <person name="Wayne K.J."/>
            <person name="Tettelin H."/>
            <person name="Glass J.I."/>
            <person name="Rusch D."/>
            <person name="Podicherti R."/>
            <person name="Tsui H.-C.T."/>
            <person name="Winkler M.E."/>
        </authorList>
    </citation>
    <scope>NUCLEOTIDE SEQUENCE</scope>
</reference>
<evidence type="ECO:0000256" key="5">
    <source>
        <dbReference type="SAM" id="Phobius"/>
    </source>
</evidence>
<accession>A0A381RXT9</accession>
<feature type="transmembrane region" description="Helical" evidence="5">
    <location>
        <begin position="6"/>
        <end position="25"/>
    </location>
</feature>
<comment type="subcellular location">
    <subcellularLocation>
        <location evidence="1">Membrane</location>
        <topology evidence="1">Multi-pass membrane protein</topology>
    </subcellularLocation>
</comment>
<dbReference type="GO" id="GO:0016020">
    <property type="term" value="C:membrane"/>
    <property type="evidence" value="ECO:0007669"/>
    <property type="project" value="UniProtKB-SubCell"/>
</dbReference>
<feature type="domain" description="Methylamine utilisation protein MauE" evidence="6">
    <location>
        <begin position="5"/>
        <end position="130"/>
    </location>
</feature>
<evidence type="ECO:0000256" key="1">
    <source>
        <dbReference type="ARBA" id="ARBA00004141"/>
    </source>
</evidence>
<dbReference type="EMBL" id="UINC01002434">
    <property type="protein sequence ID" value="SUZ96640.1"/>
    <property type="molecule type" value="Genomic_DNA"/>
</dbReference>
<evidence type="ECO:0000313" key="7">
    <source>
        <dbReference type="EMBL" id="SUZ96640.1"/>
    </source>
</evidence>
<feature type="transmembrane region" description="Helical" evidence="5">
    <location>
        <begin position="68"/>
        <end position="89"/>
    </location>
</feature>
<gene>
    <name evidence="7" type="ORF">METZ01_LOCUS49494</name>
</gene>
<evidence type="ECO:0000259" key="6">
    <source>
        <dbReference type="Pfam" id="PF07291"/>
    </source>
</evidence>
<proteinExistence type="predicted"/>
<dbReference type="AlphaFoldDB" id="A0A381RXT9"/>
<protein>
    <recommendedName>
        <fullName evidence="6">Methylamine utilisation protein MauE domain-containing protein</fullName>
    </recommendedName>
</protein>
<feature type="transmembrane region" description="Helical" evidence="5">
    <location>
        <begin position="136"/>
        <end position="155"/>
    </location>
</feature>
<sequence>MDPLVSAVIAFGFAVLFGTAAMTKLRNFERFRSALRNYALFPSSLETVVSVMIVFVEIVLAIGWLLGFYIAPTAIASALLLGLYGVGMATNLVRARSYIDCGCGKAEQPLSWALVVRNALYVVAALAVLIPANERALGWFDMGLATFALLILVLMERTTMALLANMSQTAAWRT</sequence>
<organism evidence="7">
    <name type="scientific">marine metagenome</name>
    <dbReference type="NCBI Taxonomy" id="408172"/>
    <lineage>
        <taxon>unclassified sequences</taxon>
        <taxon>metagenomes</taxon>
        <taxon>ecological metagenomes</taxon>
    </lineage>
</organism>